<dbReference type="GO" id="GO:0003871">
    <property type="term" value="F:5-methyltetrahydropteroyltriglutamate-homocysteine S-methyltransferase activity"/>
    <property type="evidence" value="ECO:0007669"/>
    <property type="project" value="InterPro"/>
</dbReference>
<evidence type="ECO:0000313" key="2">
    <source>
        <dbReference type="EMBL" id="VWO96774.1"/>
    </source>
</evidence>
<dbReference type="PANTHER" id="PTHR43844:SF2">
    <property type="entry name" value="SYNTHASE, VITAMIN-B12 INDEPENDENT, PUTATIVE (AFU_ORTHOLOGUE AFUA_3G12060)-RELATED"/>
    <property type="match status" value="1"/>
</dbReference>
<feature type="domain" description="Cobalamin-independent methionine synthase MetE C-terminal/archaeal" evidence="1">
    <location>
        <begin position="179"/>
        <end position="391"/>
    </location>
</feature>
<evidence type="ECO:0000259" key="1">
    <source>
        <dbReference type="Pfam" id="PF01717"/>
    </source>
</evidence>
<dbReference type="CDD" id="cd03311">
    <property type="entry name" value="CIMS_C_terminal_like"/>
    <property type="match status" value="1"/>
</dbReference>
<dbReference type="InterPro" id="IPR002629">
    <property type="entry name" value="Met_Synth_C/arc"/>
</dbReference>
<protein>
    <recommendedName>
        <fullName evidence="1">Cobalamin-independent methionine synthase MetE C-terminal/archaeal domain-containing protein</fullName>
    </recommendedName>
</protein>
<name>A0A5K1JX39_9APHY</name>
<reference evidence="2" key="1">
    <citation type="submission" date="2019-10" db="EMBL/GenBank/DDBJ databases">
        <authorList>
            <person name="Nor Muhammad N."/>
        </authorList>
    </citation>
    <scope>NUCLEOTIDE SEQUENCE</scope>
</reference>
<dbReference type="SUPFAM" id="SSF51726">
    <property type="entry name" value="UROD/MetE-like"/>
    <property type="match status" value="1"/>
</dbReference>
<dbReference type="GO" id="GO:0008270">
    <property type="term" value="F:zinc ion binding"/>
    <property type="evidence" value="ECO:0007669"/>
    <property type="project" value="InterPro"/>
</dbReference>
<organism evidence="2">
    <name type="scientific">Ganoderma boninense</name>
    <dbReference type="NCBI Taxonomy" id="34458"/>
    <lineage>
        <taxon>Eukaryota</taxon>
        <taxon>Fungi</taxon>
        <taxon>Dikarya</taxon>
        <taxon>Basidiomycota</taxon>
        <taxon>Agaricomycotina</taxon>
        <taxon>Agaricomycetes</taxon>
        <taxon>Polyporales</taxon>
        <taxon>Polyporaceae</taxon>
        <taxon>Ganoderma</taxon>
    </lineage>
</organism>
<dbReference type="Gene3D" id="3.20.20.210">
    <property type="match status" value="1"/>
</dbReference>
<dbReference type="Pfam" id="PF01717">
    <property type="entry name" value="Meth_synt_2"/>
    <property type="match status" value="1"/>
</dbReference>
<dbReference type="PANTHER" id="PTHR43844">
    <property type="entry name" value="METHIONINE SYNTHASE"/>
    <property type="match status" value="1"/>
</dbReference>
<proteinExistence type="predicted"/>
<dbReference type="GO" id="GO:0009086">
    <property type="term" value="P:methionine biosynthetic process"/>
    <property type="evidence" value="ECO:0007669"/>
    <property type="project" value="InterPro"/>
</dbReference>
<sequence>MATPVAKFFPHADHVGSLLRPKELVEKRYAFHTGQCSAEEIKALEDKVVPQIVKLQKDLGLTVLTDGEVRRAVYNHGIFEEVEGMTVILDRPFTEYVPYLPYVPMFSGMGIKGFTSTKTTGKLHRTKPVHAHEFLSLKQHVAPEDVANIKITMCGPTWMHLRHGSEHTYDHAVYTNDADYFADLIQVFREEIKDLYEHGCRRIQFDDPGFAFYCSEVTIGGMKDAGVDREELLKMHIDVYNQVTADRPADLVIGVHTCRGNMKGMHFSEGGYDRVAEQLLKNLDVDVFYLEYDTERAGGLEPLRFLPLGKHIVLGLVTTKSGTLEDIETVKGRVRRAAEIISQGAPRRTYEEALEQLSISPQCGFASVFEGNPLTEEDERKKLGLVVEAARQIWG</sequence>
<dbReference type="AlphaFoldDB" id="A0A5K1JX39"/>
<dbReference type="InterPro" id="IPR038071">
    <property type="entry name" value="UROD/MetE-like_sf"/>
</dbReference>
<accession>A0A5K1JX39</accession>
<gene>
    <name evidence="2" type="primary">I1S241</name>
</gene>
<dbReference type="EMBL" id="LR725903">
    <property type="protein sequence ID" value="VWO96774.1"/>
    <property type="molecule type" value="Genomic_DNA"/>
</dbReference>